<sequence>MGEVHAGDSGSPFRDFGIEVMPQLAKAGATHLAIEAPDDRGVDSFNKTGVLNPKALPELLQDNNYIGLLQLVRNSGLQIITVDNGDPDSPVSRNQQMVDKIANILKQNANAKIVFWVGSTHLKILGKPDEFSAGYLLHKMYPNEMVSIYGDMDWLDIPSALVHASKGAKTPIALSPVQAKSIGDLPAGASGYHLKNFDLIITFPKK</sequence>
<organism evidence="1 2">
    <name type="scientific">Legionella resiliens</name>
    <dbReference type="NCBI Taxonomy" id="2905958"/>
    <lineage>
        <taxon>Bacteria</taxon>
        <taxon>Pseudomonadati</taxon>
        <taxon>Pseudomonadota</taxon>
        <taxon>Gammaproteobacteria</taxon>
        <taxon>Legionellales</taxon>
        <taxon>Legionellaceae</taxon>
        <taxon>Legionella</taxon>
    </lineage>
</organism>
<accession>A0ABS8X6Y8</accession>
<evidence type="ECO:0000313" key="2">
    <source>
        <dbReference type="Proteomes" id="UP001320170"/>
    </source>
</evidence>
<name>A0ABS8X6Y8_9GAMM</name>
<comment type="caution">
    <text evidence="1">The sequence shown here is derived from an EMBL/GenBank/DDBJ whole genome shotgun (WGS) entry which is preliminary data.</text>
</comment>
<dbReference type="Proteomes" id="UP001320170">
    <property type="component" value="Unassembled WGS sequence"/>
</dbReference>
<reference evidence="1 2" key="1">
    <citation type="journal article" date="2024" name="Pathogens">
        <title>Characterization of a Novel Species of Legionella Isolated from a Healthcare Facility: Legionella resiliens sp. nov.</title>
        <authorList>
            <person name="Cristino S."/>
            <person name="Pascale M.R."/>
            <person name="Marino F."/>
            <person name="Derelitto C."/>
            <person name="Salaris S."/>
            <person name="Orsini M."/>
            <person name="Squarzoni S."/>
            <person name="Grottola A."/>
            <person name="Girolamini L."/>
        </authorList>
    </citation>
    <scope>NUCLEOTIDE SEQUENCE [LARGE SCALE GENOMIC DNA]</scope>
    <source>
        <strain evidence="1 2">8cVS16</strain>
    </source>
</reference>
<gene>
    <name evidence="1" type="ORF">LXO92_13110</name>
</gene>
<keyword evidence="2" id="KW-1185">Reference proteome</keyword>
<dbReference type="SUPFAM" id="SSF159501">
    <property type="entry name" value="EreA/ChaN-like"/>
    <property type="match status" value="1"/>
</dbReference>
<protein>
    <submittedName>
        <fullName evidence="1">Uncharacterized protein</fullName>
    </submittedName>
</protein>
<dbReference type="RefSeq" id="WP_232891136.1">
    <property type="nucleotide sequence ID" value="NZ_JAJSPM010000009.1"/>
</dbReference>
<proteinExistence type="predicted"/>
<dbReference type="EMBL" id="JAJTND010000005">
    <property type="protein sequence ID" value="MCE3533312.1"/>
    <property type="molecule type" value="Genomic_DNA"/>
</dbReference>
<evidence type="ECO:0000313" key="1">
    <source>
        <dbReference type="EMBL" id="MCE3533312.1"/>
    </source>
</evidence>